<dbReference type="AlphaFoldDB" id="A0A2P2PU06"/>
<evidence type="ECO:0000313" key="1">
    <source>
        <dbReference type="EMBL" id="MBX58236.1"/>
    </source>
</evidence>
<sequence length="40" mass="4565">MSVTSNTQIYQICTLKPINFKITPFCSSSCPHFQFPVELN</sequence>
<protein>
    <submittedName>
        <fullName evidence="1">Uncharacterized protein</fullName>
    </submittedName>
</protein>
<name>A0A2P2PU06_RHIMU</name>
<accession>A0A2P2PU06</accession>
<dbReference type="EMBL" id="GGEC01077752">
    <property type="protein sequence ID" value="MBX58236.1"/>
    <property type="molecule type" value="Transcribed_RNA"/>
</dbReference>
<reference evidence="1" key="1">
    <citation type="submission" date="2018-02" db="EMBL/GenBank/DDBJ databases">
        <title>Rhizophora mucronata_Transcriptome.</title>
        <authorList>
            <person name="Meera S.P."/>
            <person name="Sreeshan A."/>
            <person name="Augustine A."/>
        </authorList>
    </citation>
    <scope>NUCLEOTIDE SEQUENCE</scope>
    <source>
        <tissue evidence="1">Leaf</tissue>
    </source>
</reference>
<proteinExistence type="predicted"/>
<organism evidence="1">
    <name type="scientific">Rhizophora mucronata</name>
    <name type="common">Asiatic mangrove</name>
    <dbReference type="NCBI Taxonomy" id="61149"/>
    <lineage>
        <taxon>Eukaryota</taxon>
        <taxon>Viridiplantae</taxon>
        <taxon>Streptophyta</taxon>
        <taxon>Embryophyta</taxon>
        <taxon>Tracheophyta</taxon>
        <taxon>Spermatophyta</taxon>
        <taxon>Magnoliopsida</taxon>
        <taxon>eudicotyledons</taxon>
        <taxon>Gunneridae</taxon>
        <taxon>Pentapetalae</taxon>
        <taxon>rosids</taxon>
        <taxon>fabids</taxon>
        <taxon>Malpighiales</taxon>
        <taxon>Rhizophoraceae</taxon>
        <taxon>Rhizophora</taxon>
    </lineage>
</organism>